<accession>A0ABS4XRL4</accession>
<proteinExistence type="predicted"/>
<comment type="caution">
    <text evidence="1">The sequence shown here is derived from an EMBL/GenBank/DDBJ whole genome shotgun (WGS) entry which is preliminary data.</text>
</comment>
<sequence>MSQEFSFNLQNVVESDMACVDGVCFVPAATTEVAEEDNPAAPPRD</sequence>
<dbReference type="Proteomes" id="UP001195422">
    <property type="component" value="Unassembled WGS sequence"/>
</dbReference>
<dbReference type="EMBL" id="JAGIOJ010000001">
    <property type="protein sequence ID" value="MBP2399149.1"/>
    <property type="molecule type" value="Genomic_DNA"/>
</dbReference>
<evidence type="ECO:0000313" key="1">
    <source>
        <dbReference type="EMBL" id="MBP2399149.1"/>
    </source>
</evidence>
<organism evidence="1 2">
    <name type="scientific">Glutamicibacter protophormiae</name>
    <name type="common">Brevibacterium protophormiae</name>
    <dbReference type="NCBI Taxonomy" id="37930"/>
    <lineage>
        <taxon>Bacteria</taxon>
        <taxon>Bacillati</taxon>
        <taxon>Actinomycetota</taxon>
        <taxon>Actinomycetes</taxon>
        <taxon>Micrococcales</taxon>
        <taxon>Micrococcaceae</taxon>
        <taxon>Glutamicibacter</taxon>
    </lineage>
</organism>
<keyword evidence="2" id="KW-1185">Reference proteome</keyword>
<protein>
    <submittedName>
        <fullName evidence="1">Uncharacterized protein</fullName>
    </submittedName>
</protein>
<gene>
    <name evidence="1" type="ORF">JOF39_002230</name>
</gene>
<reference evidence="1 2" key="1">
    <citation type="submission" date="2021-03" db="EMBL/GenBank/DDBJ databases">
        <title>Sequencing the genomes of 1000 actinobacteria strains.</title>
        <authorList>
            <person name="Klenk H.-P."/>
        </authorList>
    </citation>
    <scope>NUCLEOTIDE SEQUENCE [LARGE SCALE GENOMIC DNA]</scope>
    <source>
        <strain evidence="1 2">DSM 20168</strain>
    </source>
</reference>
<name>A0ABS4XRL4_GLUPR</name>
<evidence type="ECO:0000313" key="2">
    <source>
        <dbReference type="Proteomes" id="UP001195422"/>
    </source>
</evidence>